<keyword evidence="1" id="KW-0812">Transmembrane</keyword>
<feature type="transmembrane region" description="Helical" evidence="1">
    <location>
        <begin position="61"/>
        <end position="93"/>
    </location>
</feature>
<dbReference type="AlphaFoldDB" id="A0A1G6MAH6"/>
<dbReference type="EMBL" id="FMYK01000006">
    <property type="protein sequence ID" value="SDC51935.1"/>
    <property type="molecule type" value="Genomic_DNA"/>
</dbReference>
<dbReference type="RefSeq" id="WP_092620304.1">
    <property type="nucleotide sequence ID" value="NZ_FMYK01000006.1"/>
</dbReference>
<feature type="transmembrane region" description="Helical" evidence="1">
    <location>
        <begin position="15"/>
        <end position="40"/>
    </location>
</feature>
<protein>
    <submittedName>
        <fullName evidence="2">Uncharacterized membrane protein</fullName>
    </submittedName>
</protein>
<reference evidence="3" key="1">
    <citation type="submission" date="2016-09" db="EMBL/GenBank/DDBJ databases">
        <authorList>
            <person name="Varghese N."/>
            <person name="Submissions S."/>
        </authorList>
    </citation>
    <scope>NUCLEOTIDE SEQUENCE [LARGE SCALE GENOMIC DNA]</scope>
    <source>
        <strain evidence="3">ANC 3699</strain>
    </source>
</reference>
<gene>
    <name evidence="2" type="ORF">SAMN05421749_106106</name>
</gene>
<evidence type="ECO:0000313" key="2">
    <source>
        <dbReference type="EMBL" id="SDC51935.1"/>
    </source>
</evidence>
<accession>A0A1G6MAH6</accession>
<evidence type="ECO:0000256" key="1">
    <source>
        <dbReference type="SAM" id="Phobius"/>
    </source>
</evidence>
<name>A0A1G6MAH6_9GAMM</name>
<sequence>MNEHTSNADLRQYTLIIYGLYVASLLIGITSIVAIIMNYLKRDEVKGTWLESHFNWQIKTFWYSLIGGLIGGVLSLILVGYLILLAVAIWYIYRVIKGLVVFLDNQPIGDGWV</sequence>
<keyword evidence="3" id="KW-1185">Reference proteome</keyword>
<dbReference type="OrthoDB" id="5405464at2"/>
<proteinExistence type="predicted"/>
<organism evidence="2 3">
    <name type="scientific">Acinetobacter marinus</name>
    <dbReference type="NCBI Taxonomy" id="281375"/>
    <lineage>
        <taxon>Bacteria</taxon>
        <taxon>Pseudomonadati</taxon>
        <taxon>Pseudomonadota</taxon>
        <taxon>Gammaproteobacteria</taxon>
        <taxon>Moraxellales</taxon>
        <taxon>Moraxellaceae</taxon>
        <taxon>Acinetobacter</taxon>
    </lineage>
</organism>
<keyword evidence="1" id="KW-0472">Membrane</keyword>
<evidence type="ECO:0000313" key="3">
    <source>
        <dbReference type="Proteomes" id="UP000242317"/>
    </source>
</evidence>
<dbReference type="Proteomes" id="UP000242317">
    <property type="component" value="Unassembled WGS sequence"/>
</dbReference>
<keyword evidence="1" id="KW-1133">Transmembrane helix</keyword>